<keyword evidence="8" id="KW-1185">Reference proteome</keyword>
<feature type="transmembrane region" description="Helical" evidence="5">
    <location>
        <begin position="84"/>
        <end position="106"/>
    </location>
</feature>
<dbReference type="GO" id="GO:0016020">
    <property type="term" value="C:membrane"/>
    <property type="evidence" value="ECO:0007669"/>
    <property type="project" value="UniProtKB-SubCell"/>
</dbReference>
<evidence type="ECO:0000313" key="8">
    <source>
        <dbReference type="Proteomes" id="UP000316628"/>
    </source>
</evidence>
<dbReference type="OrthoDB" id="4951023at2"/>
<feature type="domain" description="RDD" evidence="6">
    <location>
        <begin position="43"/>
        <end position="168"/>
    </location>
</feature>
<comment type="subcellular location">
    <subcellularLocation>
        <location evidence="1">Membrane</location>
        <topology evidence="1">Multi-pass membrane protein</topology>
    </subcellularLocation>
</comment>
<dbReference type="AlphaFoldDB" id="A0A543J7Q6"/>
<accession>A0A543J7Q6</accession>
<evidence type="ECO:0000259" key="6">
    <source>
        <dbReference type="Pfam" id="PF06271"/>
    </source>
</evidence>
<gene>
    <name evidence="7" type="ORF">FHX81_1134</name>
</gene>
<dbReference type="Pfam" id="PF06271">
    <property type="entry name" value="RDD"/>
    <property type="match status" value="1"/>
</dbReference>
<sequence length="190" mass="19652">MAAPGVARPTRLEVVRADAAHVLGSRAAARVEAFPDGTLHVRAGELRRALAWLVDFAVYLLLVGVGLVALTVPHGSGKIDDGGFALGAVAVLLLAAPLYGLCYGNGRALGAVVTGTRLVRLSTGGRIGFPAPWAMTVRTVLLPLLIASFVVGALASGSPPGSPSRTSIDDRSTRRLRAAGFRTLADRRVP</sequence>
<keyword evidence="4 5" id="KW-0472">Membrane</keyword>
<feature type="transmembrane region" description="Helical" evidence="5">
    <location>
        <begin position="49"/>
        <end position="72"/>
    </location>
</feature>
<name>A0A543J7Q6_9PSEU</name>
<evidence type="ECO:0000256" key="5">
    <source>
        <dbReference type="SAM" id="Phobius"/>
    </source>
</evidence>
<keyword evidence="3 5" id="KW-1133">Transmembrane helix</keyword>
<evidence type="ECO:0000256" key="4">
    <source>
        <dbReference type="ARBA" id="ARBA00023136"/>
    </source>
</evidence>
<comment type="caution">
    <text evidence="7">The sequence shown here is derived from an EMBL/GenBank/DDBJ whole genome shotgun (WGS) entry which is preliminary data.</text>
</comment>
<evidence type="ECO:0000256" key="3">
    <source>
        <dbReference type="ARBA" id="ARBA00022989"/>
    </source>
</evidence>
<dbReference type="EMBL" id="VFPP01000001">
    <property type="protein sequence ID" value="TQM78851.1"/>
    <property type="molecule type" value="Genomic_DNA"/>
</dbReference>
<evidence type="ECO:0000256" key="2">
    <source>
        <dbReference type="ARBA" id="ARBA00022692"/>
    </source>
</evidence>
<dbReference type="RefSeq" id="WP_141975709.1">
    <property type="nucleotide sequence ID" value="NZ_VFPP01000001.1"/>
</dbReference>
<evidence type="ECO:0000313" key="7">
    <source>
        <dbReference type="EMBL" id="TQM78851.1"/>
    </source>
</evidence>
<dbReference type="Proteomes" id="UP000316628">
    <property type="component" value="Unassembled WGS sequence"/>
</dbReference>
<organism evidence="7 8">
    <name type="scientific">Saccharothrix saharensis</name>
    <dbReference type="NCBI Taxonomy" id="571190"/>
    <lineage>
        <taxon>Bacteria</taxon>
        <taxon>Bacillati</taxon>
        <taxon>Actinomycetota</taxon>
        <taxon>Actinomycetes</taxon>
        <taxon>Pseudonocardiales</taxon>
        <taxon>Pseudonocardiaceae</taxon>
        <taxon>Saccharothrix</taxon>
    </lineage>
</organism>
<dbReference type="InterPro" id="IPR010432">
    <property type="entry name" value="RDD"/>
</dbReference>
<proteinExistence type="predicted"/>
<keyword evidence="2 5" id="KW-0812">Transmembrane</keyword>
<evidence type="ECO:0000256" key="1">
    <source>
        <dbReference type="ARBA" id="ARBA00004141"/>
    </source>
</evidence>
<reference evidence="7 8" key="1">
    <citation type="submission" date="2019-06" db="EMBL/GenBank/DDBJ databases">
        <title>Sequencing the genomes of 1000 actinobacteria strains.</title>
        <authorList>
            <person name="Klenk H.-P."/>
        </authorList>
    </citation>
    <scope>NUCLEOTIDE SEQUENCE [LARGE SCALE GENOMIC DNA]</scope>
    <source>
        <strain evidence="7 8">DSM 45456</strain>
    </source>
</reference>
<protein>
    <submittedName>
        <fullName evidence="7">RDD family protein</fullName>
    </submittedName>
</protein>